<name>A0A839S237_9PSEU</name>
<evidence type="ECO:0000313" key="4">
    <source>
        <dbReference type="Proteomes" id="UP000550714"/>
    </source>
</evidence>
<organism evidence="3 4">
    <name type="scientific">Prauserella isguenensis</name>
    <dbReference type="NCBI Taxonomy" id="1470180"/>
    <lineage>
        <taxon>Bacteria</taxon>
        <taxon>Bacillati</taxon>
        <taxon>Actinomycetota</taxon>
        <taxon>Actinomycetes</taxon>
        <taxon>Pseudonocardiales</taxon>
        <taxon>Pseudonocardiaceae</taxon>
        <taxon>Prauserella</taxon>
    </lineage>
</organism>
<feature type="domain" description="Putative regulatory protein FmdB zinc ribbon" evidence="2">
    <location>
        <begin position="1"/>
        <end position="40"/>
    </location>
</feature>
<dbReference type="Proteomes" id="UP000550714">
    <property type="component" value="Unassembled WGS sequence"/>
</dbReference>
<comment type="caution">
    <text evidence="3">The sequence shown here is derived from an EMBL/GenBank/DDBJ whole genome shotgun (WGS) entry which is preliminary data.</text>
</comment>
<dbReference type="NCBIfam" id="TIGR02605">
    <property type="entry name" value="CxxC_CxxC_SSSS"/>
    <property type="match status" value="1"/>
</dbReference>
<feature type="compositionally biased region" description="Low complexity" evidence="1">
    <location>
        <begin position="118"/>
        <end position="139"/>
    </location>
</feature>
<feature type="compositionally biased region" description="Basic and acidic residues" evidence="1">
    <location>
        <begin position="91"/>
        <end position="108"/>
    </location>
</feature>
<feature type="region of interest" description="Disordered" evidence="1">
    <location>
        <begin position="20"/>
        <end position="67"/>
    </location>
</feature>
<dbReference type="EMBL" id="JACHWU010000002">
    <property type="protein sequence ID" value="MBB3051120.1"/>
    <property type="molecule type" value="Genomic_DNA"/>
</dbReference>
<feature type="region of interest" description="Disordered" evidence="1">
    <location>
        <begin position="91"/>
        <end position="110"/>
    </location>
</feature>
<keyword evidence="4" id="KW-1185">Reference proteome</keyword>
<evidence type="ECO:0000313" key="3">
    <source>
        <dbReference type="EMBL" id="MBB3051120.1"/>
    </source>
</evidence>
<gene>
    <name evidence="3" type="ORF">FHS23_002143</name>
</gene>
<proteinExistence type="predicted"/>
<sequence length="173" mass="17773">MPLFDYRCSCGARFEKLQPSWRSPDPDCPACGASTSRMPPAVSLAGGARPPAGPDQAPTSWEATGRGDREYVAQWRRTLEHRERLAEKYPELSTRRDAVAAHEGRFERAPLTYRELAQRAAASGDATAAAAEAARSRTGSGFGSGSGSGDGGAAPTGGTGGSSSGGSSGAGGR</sequence>
<dbReference type="InterPro" id="IPR013429">
    <property type="entry name" value="Regulatory_FmdB_Zinc_ribbon"/>
</dbReference>
<dbReference type="Pfam" id="PF09723">
    <property type="entry name" value="Zn_ribbon_8"/>
    <property type="match status" value="1"/>
</dbReference>
<dbReference type="SMART" id="SM00834">
    <property type="entry name" value="CxxC_CXXC_SSSS"/>
    <property type="match status" value="1"/>
</dbReference>
<evidence type="ECO:0000259" key="2">
    <source>
        <dbReference type="SMART" id="SM00834"/>
    </source>
</evidence>
<feature type="region of interest" description="Disordered" evidence="1">
    <location>
        <begin position="118"/>
        <end position="173"/>
    </location>
</feature>
<dbReference type="RefSeq" id="WP_183652416.1">
    <property type="nucleotide sequence ID" value="NZ_JACHWU010000002.1"/>
</dbReference>
<feature type="compositionally biased region" description="Gly residues" evidence="1">
    <location>
        <begin position="140"/>
        <end position="173"/>
    </location>
</feature>
<reference evidence="3 4" key="1">
    <citation type="submission" date="2020-08" db="EMBL/GenBank/DDBJ databases">
        <title>Genomic Encyclopedia of Type Strains, Phase III (KMG-III): the genomes of soil and plant-associated and newly described type strains.</title>
        <authorList>
            <person name="Whitman W."/>
        </authorList>
    </citation>
    <scope>NUCLEOTIDE SEQUENCE [LARGE SCALE GENOMIC DNA]</scope>
    <source>
        <strain evidence="3 4">CECT 8577</strain>
    </source>
</reference>
<accession>A0A839S237</accession>
<evidence type="ECO:0000256" key="1">
    <source>
        <dbReference type="SAM" id="MobiDB-lite"/>
    </source>
</evidence>
<protein>
    <submittedName>
        <fullName evidence="3">Putative FmdB family regulatory protein</fullName>
    </submittedName>
</protein>
<dbReference type="AlphaFoldDB" id="A0A839S237"/>